<evidence type="ECO:0000256" key="1">
    <source>
        <dbReference type="SAM" id="MobiDB-lite"/>
    </source>
</evidence>
<evidence type="ECO:0000259" key="3">
    <source>
        <dbReference type="PROSITE" id="PS50924"/>
    </source>
</evidence>
<dbReference type="PROSITE" id="PS50924">
    <property type="entry name" value="MHYT"/>
    <property type="match status" value="1"/>
</dbReference>
<feature type="transmembrane region" description="Helical" evidence="2">
    <location>
        <begin position="94"/>
        <end position="119"/>
    </location>
</feature>
<proteinExistence type="predicted"/>
<dbReference type="AlphaFoldDB" id="A0A1C1C899"/>
<dbReference type="VEuPathDB" id="FungiDB:CLCR_05489"/>
<keyword evidence="2" id="KW-1133">Transmembrane helix</keyword>
<keyword evidence="2" id="KW-0472">Membrane</keyword>
<feature type="transmembrane region" description="Helical" evidence="2">
    <location>
        <begin position="131"/>
        <end position="156"/>
    </location>
</feature>
<evidence type="ECO:0000313" key="5">
    <source>
        <dbReference type="Proteomes" id="UP000094526"/>
    </source>
</evidence>
<feature type="region of interest" description="Disordered" evidence="1">
    <location>
        <begin position="759"/>
        <end position="778"/>
    </location>
</feature>
<gene>
    <name evidence="4" type="ORF">CLCR_05489</name>
</gene>
<feature type="region of interest" description="Disordered" evidence="1">
    <location>
        <begin position="630"/>
        <end position="650"/>
    </location>
</feature>
<accession>A0A1C1C899</accession>
<dbReference type="STRING" id="86049.A0A1C1C899"/>
<keyword evidence="5" id="KW-1185">Reference proteome</keyword>
<protein>
    <submittedName>
        <fullName evidence="4">Putative MHYT domain signaling protein</fullName>
    </submittedName>
</protein>
<dbReference type="InterPro" id="IPR005330">
    <property type="entry name" value="MHYT_dom"/>
</dbReference>
<feature type="transmembrane region" description="Helical" evidence="2">
    <location>
        <begin position="62"/>
        <end position="82"/>
    </location>
</feature>
<evidence type="ECO:0000256" key="2">
    <source>
        <dbReference type="SAM" id="Phobius"/>
    </source>
</evidence>
<sequence length="778" mass="86115">MGGIGIWGMHFVGNRAIVLQGGDPERQILYNPGFTAISFFLPIVVLLFAFYTLGMPTRVRQLHVAAAGFFTGAAVCGMHYLGQYSVENYTCSYRVQYVVGAAIIAVLASFIALSIFFRLRDAWMDSWWKRVLCGVILATAVSGMHWTAAVGTIYHWKGDISSHGNSRSQTAIVAAALSMSSCVILLIAAFVRGRNKHTAKIKAQRLVLACAYFDDEGKLMVTQEGTLPSEKITNHYVEKTFGEDELSRSHATYLWIFKASRNWAMLRDLIPGMKEYVETDPVARKYRAGNTAPNLSEDTIDGSLNFAPIFKQLFCVAAQQLANLTHEPLEKLGVLFEEPLETGAAPVTAHQRIGRRPLSSKGFDNGPDTENGISSPPTAAKGKYFFLHRQISKGEAARFAALGYRFATVGQIAEPLAKSMQVHRDRLVSRIERMKVSASPGHLLPPGVHLACFMLRPSMYKSFDVLVPAGSQNQLPYVTMQSNDLSADQFAELQRFDDLSVSEILRVLVNRSHTSQIGEEIRWQLYNTFVKLVDVLGDYDSMMQAKFSAKAFRVPCRPTNTATSARNCVLLTVRVLRSIHAAPTKKELTYVPLSFFSAQQQIQACERDDGFEQTVRAEFGHPARGAVKCSSTTSIKDARRTSSSDSTIPGLESPRSGLFHIGRFAILPSRRSDEATFVEREKSITEGSDVEMGAMSESAHLDRQPRVTHLDVAALKQAGSNWVSEVFGLFRLGAEGWSNAKGGKWEWDIRVENSFEVGPNDRTQSVSDSNAREIFDAK</sequence>
<feature type="region of interest" description="Disordered" evidence="1">
    <location>
        <begin position="356"/>
        <end position="376"/>
    </location>
</feature>
<dbReference type="PANTHER" id="PTHR35152">
    <property type="entry name" value="DOMAIN SIGNALLING PROTEIN, PUTATIVE (AFU_ORTHOLOGUE AFUA_5G11310)-RELATED"/>
    <property type="match status" value="1"/>
</dbReference>
<dbReference type="PANTHER" id="PTHR35152:SF1">
    <property type="entry name" value="DOMAIN SIGNALLING PROTEIN, PUTATIVE (AFU_ORTHOLOGUE AFUA_5G11310)-RELATED"/>
    <property type="match status" value="1"/>
</dbReference>
<feature type="domain" description="MHYT" evidence="3">
    <location>
        <begin position="1"/>
        <end position="155"/>
    </location>
</feature>
<comment type="caution">
    <text evidence="4">The sequence shown here is derived from an EMBL/GenBank/DDBJ whole genome shotgun (WGS) entry which is preliminary data.</text>
</comment>
<dbReference type="OrthoDB" id="264015at2759"/>
<dbReference type="EMBL" id="LGRB01000020">
    <property type="protein sequence ID" value="OCT44755.1"/>
    <property type="molecule type" value="Genomic_DNA"/>
</dbReference>
<name>A0A1C1C899_9EURO</name>
<feature type="transmembrane region" description="Helical" evidence="2">
    <location>
        <begin position="28"/>
        <end position="50"/>
    </location>
</feature>
<dbReference type="Pfam" id="PF03707">
    <property type="entry name" value="MHYT"/>
    <property type="match status" value="2"/>
</dbReference>
<reference evidence="5" key="1">
    <citation type="submission" date="2015-07" db="EMBL/GenBank/DDBJ databases">
        <authorList>
            <person name="Teixeira M.M."/>
            <person name="Souza R.C."/>
            <person name="Almeida L.G."/>
            <person name="Vicente V.A."/>
            <person name="de Hoog S."/>
            <person name="Bocca A.L."/>
            <person name="de Almeida S.R."/>
            <person name="Vasconcelos A.T."/>
            <person name="Felipe M.S."/>
        </authorList>
    </citation>
    <scope>NUCLEOTIDE SEQUENCE [LARGE SCALE GENOMIC DNA]</scope>
    <source>
        <strain evidence="5">KSF</strain>
    </source>
</reference>
<dbReference type="VEuPathDB" id="FungiDB:G647_07429"/>
<dbReference type="Proteomes" id="UP000094526">
    <property type="component" value="Unassembled WGS sequence"/>
</dbReference>
<feature type="transmembrane region" description="Helical" evidence="2">
    <location>
        <begin position="168"/>
        <end position="191"/>
    </location>
</feature>
<evidence type="ECO:0000313" key="4">
    <source>
        <dbReference type="EMBL" id="OCT44755.1"/>
    </source>
</evidence>
<organism evidence="4 5">
    <name type="scientific">Cladophialophora carrionii</name>
    <dbReference type="NCBI Taxonomy" id="86049"/>
    <lineage>
        <taxon>Eukaryota</taxon>
        <taxon>Fungi</taxon>
        <taxon>Dikarya</taxon>
        <taxon>Ascomycota</taxon>
        <taxon>Pezizomycotina</taxon>
        <taxon>Eurotiomycetes</taxon>
        <taxon>Chaetothyriomycetidae</taxon>
        <taxon>Chaetothyriales</taxon>
        <taxon>Herpotrichiellaceae</taxon>
        <taxon>Cladophialophora</taxon>
    </lineage>
</organism>
<dbReference type="eggNOG" id="ENOG502R57D">
    <property type="taxonomic scope" value="Eukaryota"/>
</dbReference>
<keyword evidence="2" id="KW-0812">Transmembrane</keyword>